<evidence type="ECO:0000313" key="3">
    <source>
        <dbReference type="Proteomes" id="UP001530377"/>
    </source>
</evidence>
<feature type="compositionally biased region" description="Basic residues" evidence="1">
    <location>
        <begin position="182"/>
        <end position="194"/>
    </location>
</feature>
<feature type="region of interest" description="Disordered" evidence="1">
    <location>
        <begin position="249"/>
        <end position="282"/>
    </location>
</feature>
<feature type="region of interest" description="Disordered" evidence="1">
    <location>
        <begin position="36"/>
        <end position="208"/>
    </location>
</feature>
<name>A0ABD3R510_9STRA</name>
<evidence type="ECO:0000313" key="2">
    <source>
        <dbReference type="EMBL" id="KAL3806761.1"/>
    </source>
</evidence>
<feature type="region of interest" description="Disordered" evidence="1">
    <location>
        <begin position="545"/>
        <end position="569"/>
    </location>
</feature>
<proteinExistence type="predicted"/>
<feature type="compositionally biased region" description="Pro residues" evidence="1">
    <location>
        <begin position="263"/>
        <end position="280"/>
    </location>
</feature>
<feature type="compositionally biased region" description="Basic and acidic residues" evidence="1">
    <location>
        <begin position="545"/>
        <end position="554"/>
    </location>
</feature>
<organism evidence="2 3">
    <name type="scientific">Cyclostephanos tholiformis</name>
    <dbReference type="NCBI Taxonomy" id="382380"/>
    <lineage>
        <taxon>Eukaryota</taxon>
        <taxon>Sar</taxon>
        <taxon>Stramenopiles</taxon>
        <taxon>Ochrophyta</taxon>
        <taxon>Bacillariophyta</taxon>
        <taxon>Coscinodiscophyceae</taxon>
        <taxon>Thalassiosirophycidae</taxon>
        <taxon>Stephanodiscales</taxon>
        <taxon>Stephanodiscaceae</taxon>
        <taxon>Cyclostephanos</taxon>
    </lineage>
</organism>
<sequence length="1012" mass="112804">MERICNFDSMQIRRTESAGGLFVKAGGCGVSGMAGGITPEEAERQHDAIFGRSSSKVVPSSLSSSPPVVGVGVPTAASSSSSSSLPSCRALPQPIVAREDSSSPSPSIAHDAEAAEKRRSRQPPRGVDDERGGEKFDDGRGREGRSDYHHVIDEDDGQRHHHRHHPSRDLAGVVINDDDGRYHRHRRGEGRRRRIDGPNDQDEGGGGVVPNALMIMRRSHGAPALGRHVAVPPISASDYHYHDYHRLYNHRDDEGEDGDGMLSPPPTAESISLPPPPAHPHPGDYVQSIPSQYHQPTPHHTSTNALLQRNYHHRRLNHGHGHHDRDQCMPHLHYQRRASNPEYRCHHGGLWESGSGGGRVDYFHDEHGHGRRGDYYQHDDRHLRSDCQDRDNDGYYYSHDDERAGYYGATPSFRGMMNATNRMTTMANASTNEPRGGERITISGSDASYYRPPCSDHPRHTHPLSPPQSLSSHLATHRWVGSPRAYRELDYSTNRIWQEDDHTYLPYERRRSSASFSSAGSIAVVGPPGVVATTSAFRKDVEDVEGRDGNHHCDVNQPPTTNVTTTGRRHSCPIIGRNINLEGRGARKGDVEQSGDVDVLHHLPRFEDDGGGGAHETKDAQRHRLSQLEENSVFYKERRTQDQYGPPRVPEPSGEVHQVRGGACVRGGRRHSSPGGGDVDVAYNRSGSGGAIVFTPPPWHHQAVSPFAPMPGEWDHSDLRACPSGHMDVAYVDGAASPAVSYCPHGPPHAASVHHMHQGRYHPHVPGSVRLTNLPHQSFQAAYRDDNRHRQRGGMWIDPYFERVGEQLQLLKFDGNEGSHSRACADKMKSPSVNPAIANARSPPPQSLEALLPPQKLNKRVRFSHLQIRTYETIMSDNPSCSGGPSLGIGWRYDPVHYVATIDEFAAHQARLYGTTQDGQPIEPRPEELVLHRCEREAMLMKVGYTRKDIVDSVRALNKAKSKRRQTVHNLPVSFVDERLEVVKRTLRRWILNKKRTRHMYEEWKRRSDAGG</sequence>
<feature type="compositionally biased region" description="Low complexity" evidence="1">
    <location>
        <begin position="555"/>
        <end position="566"/>
    </location>
</feature>
<protein>
    <submittedName>
        <fullName evidence="2">Uncharacterized protein</fullName>
    </submittedName>
</protein>
<feature type="compositionally biased region" description="Low complexity" evidence="1">
    <location>
        <begin position="53"/>
        <end position="87"/>
    </location>
</feature>
<reference evidence="2 3" key="1">
    <citation type="submission" date="2024-10" db="EMBL/GenBank/DDBJ databases">
        <title>Updated reference genomes for cyclostephanoid diatoms.</title>
        <authorList>
            <person name="Roberts W.R."/>
            <person name="Alverson A.J."/>
        </authorList>
    </citation>
    <scope>NUCLEOTIDE SEQUENCE [LARGE SCALE GENOMIC DNA]</scope>
    <source>
        <strain evidence="2 3">AJA228-03</strain>
    </source>
</reference>
<accession>A0ABD3R510</accession>
<gene>
    <name evidence="2" type="ORF">ACHAXA_006140</name>
</gene>
<keyword evidence="3" id="KW-1185">Reference proteome</keyword>
<feature type="compositionally biased region" description="Basic and acidic residues" evidence="1">
    <location>
        <begin position="126"/>
        <end position="152"/>
    </location>
</feature>
<evidence type="ECO:0000256" key="1">
    <source>
        <dbReference type="SAM" id="MobiDB-lite"/>
    </source>
</evidence>
<dbReference type="EMBL" id="JALLPB020000739">
    <property type="protein sequence ID" value="KAL3806761.1"/>
    <property type="molecule type" value="Genomic_DNA"/>
</dbReference>
<feature type="region of interest" description="Disordered" evidence="1">
    <location>
        <begin position="604"/>
        <end position="657"/>
    </location>
</feature>
<dbReference type="AlphaFoldDB" id="A0ABD3R510"/>
<comment type="caution">
    <text evidence="2">The sequence shown here is derived from an EMBL/GenBank/DDBJ whole genome shotgun (WGS) entry which is preliminary data.</text>
</comment>
<dbReference type="Proteomes" id="UP001530377">
    <property type="component" value="Unassembled WGS sequence"/>
</dbReference>